<sequence length="552" mass="62294">MTDVVLIAPPIREFYLTKKRTIPYGLACIAKQLEQAGFSTTIIDALARDKSKIIEYPEAFGHLVPHYGRTDLTFFSLFHHYRHFGCSFEHIANLVRQEKPFLVGISALFTPYWAQALDTARAVKRFRPNAFIVLGGHHVTQFPKKCLEYNEIDFLIQGEGERPMVQLARLLKDQPPNTLPDAADLRQISGIGFRYGNDIVLNPPFWADSPHGLDQKALDKINRHFYQRNKKAAITIVASRGCPFSCSYCAVSAAGNYGAFRMRPVKDVLDEIKLQARSKQIGFIDFEDENLTLKKSWVMELLAGIQQIFKGQEIELRAMNGLFPPSLDKEILTAMKAAGFKTLNLSVGSFCAAQLKRFNRPDVRDAHDKALDMARDLDMNCVSYLLGAAPGQTAETTLNDLLTLATRRTIVGLSIYYPAPGSSDYALCERQKLLPHDFSLMRSTVFPVVDKTSRLEAVTLLRLARILNFLKSCVEQHGVLPKAFGSGEISDIENNCHGKMDRYKASILLIRLFLSDAIPRGMDYEGRIYHHPHSTDLCKKFINFSQWLEIVL</sequence>
<dbReference type="SUPFAM" id="SSF52242">
    <property type="entry name" value="Cobalamin (vitamin B12)-binding domain"/>
    <property type="match status" value="1"/>
</dbReference>
<dbReference type="SFLD" id="SFLDG01082">
    <property type="entry name" value="B12-binding_domain_containing"/>
    <property type="match status" value="1"/>
</dbReference>
<evidence type="ECO:0000259" key="6">
    <source>
        <dbReference type="PROSITE" id="PS51332"/>
    </source>
</evidence>
<dbReference type="AlphaFoldDB" id="A0A850SVH8"/>
<dbReference type="SFLD" id="SFLDG01123">
    <property type="entry name" value="methyltransferase_(Class_B)"/>
    <property type="match status" value="1"/>
</dbReference>
<dbReference type="GO" id="GO:0046872">
    <property type="term" value="F:metal ion binding"/>
    <property type="evidence" value="ECO:0007669"/>
    <property type="project" value="UniProtKB-KW"/>
</dbReference>
<dbReference type="SMART" id="SM00729">
    <property type="entry name" value="Elp3"/>
    <property type="match status" value="1"/>
</dbReference>
<name>A0A850SVH8_9BACT</name>
<dbReference type="InterPro" id="IPR007197">
    <property type="entry name" value="rSAM"/>
</dbReference>
<dbReference type="InterPro" id="IPR006638">
    <property type="entry name" value="Elp3/MiaA/NifB-like_rSAM"/>
</dbReference>
<protein>
    <submittedName>
        <fullName evidence="8">B12-binding domain-containing radical SAM protein</fullName>
    </submittedName>
</protein>
<dbReference type="EMBL" id="JACADJ010000032">
    <property type="protein sequence ID" value="NWH05364.1"/>
    <property type="molecule type" value="Genomic_DNA"/>
</dbReference>
<gene>
    <name evidence="8" type="ORF">HXW94_10255</name>
</gene>
<evidence type="ECO:0000256" key="2">
    <source>
        <dbReference type="ARBA" id="ARBA00022691"/>
    </source>
</evidence>
<dbReference type="SFLD" id="SFLDS00029">
    <property type="entry name" value="Radical_SAM"/>
    <property type="match status" value="1"/>
</dbReference>
<dbReference type="PROSITE" id="PS51918">
    <property type="entry name" value="RADICAL_SAM"/>
    <property type="match status" value="1"/>
</dbReference>
<dbReference type="InterPro" id="IPR036724">
    <property type="entry name" value="Cobalamin-bd_sf"/>
</dbReference>
<keyword evidence="2" id="KW-0949">S-adenosyl-L-methionine</keyword>
<evidence type="ECO:0000259" key="7">
    <source>
        <dbReference type="PROSITE" id="PS51918"/>
    </source>
</evidence>
<dbReference type="InterPro" id="IPR006158">
    <property type="entry name" value="Cobalamin-bd"/>
</dbReference>
<dbReference type="Pfam" id="PF04055">
    <property type="entry name" value="Radical_SAM"/>
    <property type="match status" value="1"/>
</dbReference>
<dbReference type="GO" id="GO:0051539">
    <property type="term" value="F:4 iron, 4 sulfur cluster binding"/>
    <property type="evidence" value="ECO:0007669"/>
    <property type="project" value="UniProtKB-KW"/>
</dbReference>
<evidence type="ECO:0000256" key="3">
    <source>
        <dbReference type="ARBA" id="ARBA00022723"/>
    </source>
</evidence>
<comment type="caution">
    <text evidence="8">The sequence shown here is derived from an EMBL/GenBank/DDBJ whole genome shotgun (WGS) entry which is preliminary data.</text>
</comment>
<keyword evidence="9" id="KW-1185">Reference proteome</keyword>
<comment type="cofactor">
    <cofactor evidence="1">
        <name>[4Fe-4S] cluster</name>
        <dbReference type="ChEBI" id="CHEBI:49883"/>
    </cofactor>
</comment>
<evidence type="ECO:0000313" key="9">
    <source>
        <dbReference type="Proteomes" id="UP000553343"/>
    </source>
</evidence>
<dbReference type="PANTHER" id="PTHR43409">
    <property type="entry name" value="ANAEROBIC MAGNESIUM-PROTOPORPHYRIN IX MONOMETHYL ESTER CYCLASE-RELATED"/>
    <property type="match status" value="1"/>
</dbReference>
<dbReference type="PANTHER" id="PTHR43409:SF16">
    <property type="entry name" value="SLR0320 PROTEIN"/>
    <property type="match status" value="1"/>
</dbReference>
<evidence type="ECO:0000313" key="8">
    <source>
        <dbReference type="EMBL" id="NWH05364.1"/>
    </source>
</evidence>
<keyword evidence="4" id="KW-0408">Iron</keyword>
<dbReference type="CDD" id="cd02068">
    <property type="entry name" value="radical_SAM_B12_BD"/>
    <property type="match status" value="1"/>
</dbReference>
<reference evidence="8 9" key="1">
    <citation type="submission" date="2020-06" db="EMBL/GenBank/DDBJ databases">
        <title>High-quality draft genome of sulfate reducer Desulfobacter latus type strain AcrS2 isolated from marine sediment.</title>
        <authorList>
            <person name="Hoppe M."/>
            <person name="Larsen C.K."/>
            <person name="Marshall I.P.G."/>
            <person name="Schramm A."/>
            <person name="Marietou A.G."/>
        </authorList>
    </citation>
    <scope>NUCLEOTIDE SEQUENCE [LARGE SCALE GENOMIC DNA]</scope>
    <source>
        <strain evidence="8 9">AcRS2</strain>
    </source>
</reference>
<dbReference type="PROSITE" id="PS51332">
    <property type="entry name" value="B12_BINDING"/>
    <property type="match status" value="1"/>
</dbReference>
<dbReference type="InterPro" id="IPR034466">
    <property type="entry name" value="Methyltransferase_Class_B"/>
</dbReference>
<evidence type="ECO:0000256" key="5">
    <source>
        <dbReference type="ARBA" id="ARBA00023014"/>
    </source>
</evidence>
<feature type="domain" description="Radical SAM core" evidence="7">
    <location>
        <begin position="228"/>
        <end position="470"/>
    </location>
</feature>
<evidence type="ECO:0000256" key="4">
    <source>
        <dbReference type="ARBA" id="ARBA00023004"/>
    </source>
</evidence>
<dbReference type="GO" id="GO:0003824">
    <property type="term" value="F:catalytic activity"/>
    <property type="evidence" value="ECO:0007669"/>
    <property type="project" value="InterPro"/>
</dbReference>
<dbReference type="Gene3D" id="3.40.50.280">
    <property type="entry name" value="Cobalamin-binding domain"/>
    <property type="match status" value="1"/>
</dbReference>
<evidence type="ECO:0000256" key="1">
    <source>
        <dbReference type="ARBA" id="ARBA00001966"/>
    </source>
</evidence>
<dbReference type="GO" id="GO:0005829">
    <property type="term" value="C:cytosol"/>
    <property type="evidence" value="ECO:0007669"/>
    <property type="project" value="TreeGrafter"/>
</dbReference>
<dbReference type="Proteomes" id="UP000553343">
    <property type="component" value="Unassembled WGS sequence"/>
</dbReference>
<dbReference type="Gene3D" id="3.80.30.20">
    <property type="entry name" value="tm_1862 like domain"/>
    <property type="match status" value="1"/>
</dbReference>
<feature type="domain" description="B12-binding" evidence="6">
    <location>
        <begin position="2"/>
        <end position="178"/>
    </location>
</feature>
<dbReference type="RefSeq" id="WP_178366820.1">
    <property type="nucleotide sequence ID" value="NZ_JACADJ010000032.1"/>
</dbReference>
<dbReference type="InterPro" id="IPR023404">
    <property type="entry name" value="rSAM_horseshoe"/>
</dbReference>
<dbReference type="SUPFAM" id="SSF102114">
    <property type="entry name" value="Radical SAM enzymes"/>
    <property type="match status" value="1"/>
</dbReference>
<dbReference type="Pfam" id="PF02310">
    <property type="entry name" value="B12-binding"/>
    <property type="match status" value="1"/>
</dbReference>
<keyword evidence="3" id="KW-0479">Metal-binding</keyword>
<dbReference type="InterPro" id="IPR051198">
    <property type="entry name" value="BchE-like"/>
</dbReference>
<proteinExistence type="predicted"/>
<dbReference type="InterPro" id="IPR058240">
    <property type="entry name" value="rSAM_sf"/>
</dbReference>
<dbReference type="GO" id="GO:0031419">
    <property type="term" value="F:cobalamin binding"/>
    <property type="evidence" value="ECO:0007669"/>
    <property type="project" value="InterPro"/>
</dbReference>
<accession>A0A850SVH8</accession>
<keyword evidence="5" id="KW-0411">Iron-sulfur</keyword>
<organism evidence="8 9">
    <name type="scientific">Desulfobacter latus</name>
    <dbReference type="NCBI Taxonomy" id="2292"/>
    <lineage>
        <taxon>Bacteria</taxon>
        <taxon>Pseudomonadati</taxon>
        <taxon>Thermodesulfobacteriota</taxon>
        <taxon>Desulfobacteria</taxon>
        <taxon>Desulfobacterales</taxon>
        <taxon>Desulfobacteraceae</taxon>
        <taxon>Desulfobacter</taxon>
    </lineage>
</organism>